<reference evidence="2 3" key="1">
    <citation type="submission" date="2020-01" db="EMBL/GenBank/DDBJ databases">
        <authorList>
            <consortium name="DOE Joint Genome Institute"/>
            <person name="Haridas S."/>
            <person name="Albert R."/>
            <person name="Binder M."/>
            <person name="Bloem J."/>
            <person name="Labutti K."/>
            <person name="Salamov A."/>
            <person name="Andreopoulos B."/>
            <person name="Baker S.E."/>
            <person name="Barry K."/>
            <person name="Bills G."/>
            <person name="Bluhm B.H."/>
            <person name="Cannon C."/>
            <person name="Castanera R."/>
            <person name="Culley D.E."/>
            <person name="Daum C."/>
            <person name="Ezra D."/>
            <person name="Gonzalez J.B."/>
            <person name="Henrissat B."/>
            <person name="Kuo A."/>
            <person name="Liang C."/>
            <person name="Lipzen A."/>
            <person name="Lutzoni F."/>
            <person name="Magnuson J."/>
            <person name="Mondo S."/>
            <person name="Nolan M."/>
            <person name="Ohm R."/>
            <person name="Pangilinan J."/>
            <person name="Park H.-J.H."/>
            <person name="Ramirez L."/>
            <person name="Alfaro M."/>
            <person name="Sun H."/>
            <person name="Tritt A."/>
            <person name="Yoshinaga Y."/>
            <person name="Zwiers L.-H.L."/>
            <person name="Turgeon B.G."/>
            <person name="Goodwin S.B."/>
            <person name="Spatafora J.W."/>
            <person name="Crous P.W."/>
            <person name="Grigoriev I.V."/>
        </authorList>
    </citation>
    <scope>NUCLEOTIDE SEQUENCE [LARGE SCALE GENOMIC DNA]</scope>
    <source>
        <strain evidence="2 3">CBS 611.86</strain>
    </source>
</reference>
<keyword evidence="3" id="KW-1185">Reference proteome</keyword>
<feature type="compositionally biased region" description="Low complexity" evidence="1">
    <location>
        <begin position="383"/>
        <end position="399"/>
    </location>
</feature>
<comment type="caution">
    <text evidence="2">The sequence shown here is derived from an EMBL/GenBank/DDBJ whole genome shotgun (WGS) entry which is preliminary data.</text>
</comment>
<evidence type="ECO:0000256" key="1">
    <source>
        <dbReference type="SAM" id="MobiDB-lite"/>
    </source>
</evidence>
<accession>A0A7C8I1R6</accession>
<organism evidence="2 3">
    <name type="scientific">Massariosphaeria phaeospora</name>
    <dbReference type="NCBI Taxonomy" id="100035"/>
    <lineage>
        <taxon>Eukaryota</taxon>
        <taxon>Fungi</taxon>
        <taxon>Dikarya</taxon>
        <taxon>Ascomycota</taxon>
        <taxon>Pezizomycotina</taxon>
        <taxon>Dothideomycetes</taxon>
        <taxon>Pleosporomycetidae</taxon>
        <taxon>Pleosporales</taxon>
        <taxon>Pleosporales incertae sedis</taxon>
        <taxon>Massariosphaeria</taxon>
    </lineage>
</organism>
<name>A0A7C8I1R6_9PLEO</name>
<dbReference type="AlphaFoldDB" id="A0A7C8I1R6"/>
<feature type="compositionally biased region" description="Low complexity" evidence="1">
    <location>
        <begin position="311"/>
        <end position="324"/>
    </location>
</feature>
<gene>
    <name evidence="2" type="ORF">BDV95DRAFT_598504</name>
</gene>
<feature type="compositionally biased region" description="Low complexity" evidence="1">
    <location>
        <begin position="359"/>
        <end position="371"/>
    </location>
</feature>
<evidence type="ECO:0000313" key="2">
    <source>
        <dbReference type="EMBL" id="KAF2866986.1"/>
    </source>
</evidence>
<evidence type="ECO:0000313" key="3">
    <source>
        <dbReference type="Proteomes" id="UP000481861"/>
    </source>
</evidence>
<feature type="region of interest" description="Disordered" evidence="1">
    <location>
        <begin position="153"/>
        <end position="289"/>
    </location>
</feature>
<sequence>MHLQLSKKADRSGSRPTLISDGRRMRQVWKLGDGDGDPSTHLVERSLNTLAGHPTWKVFDGPVSLPVERGSEDEPPHFVYLDDRACHAVHYSDAYTHEELKTFWPFDFNHQGHIRGGRRNRGRPAYLDDSYTAFAQGRLRGKDKWYEFSGAPEFGEYAPARPTKPTKMEEQVAQEFAEQEKAREKASSETAEQAPSTPERSGKRKTIMGSPAKTNTPPEAISPRGAALGNTDDVYPSSPISRTPTTTQPRPRPTPSSSRSDNPFRYGQTAGPQPLALTPRPYEGSPYGHLAAGNFRAMLRPYSGDLEQLTSKPAPAAPSPGTSARNPPANTLATRPPIPTPAHPGLSRAKRARDEPELPAASSPQASGAPAAKRRVTGPFLYSSSESPEAPKSARGGGS</sequence>
<feature type="compositionally biased region" description="Basic and acidic residues" evidence="1">
    <location>
        <begin position="178"/>
        <end position="187"/>
    </location>
</feature>
<feature type="compositionally biased region" description="Low complexity" evidence="1">
    <location>
        <begin position="236"/>
        <end position="260"/>
    </location>
</feature>
<dbReference type="OrthoDB" id="3650389at2759"/>
<protein>
    <submittedName>
        <fullName evidence="2">Uncharacterized protein</fullName>
    </submittedName>
</protein>
<feature type="compositionally biased region" description="Polar residues" evidence="1">
    <location>
        <begin position="188"/>
        <end position="199"/>
    </location>
</feature>
<proteinExistence type="predicted"/>
<dbReference type="EMBL" id="JAADJZ010000025">
    <property type="protein sequence ID" value="KAF2866986.1"/>
    <property type="molecule type" value="Genomic_DNA"/>
</dbReference>
<dbReference type="Proteomes" id="UP000481861">
    <property type="component" value="Unassembled WGS sequence"/>
</dbReference>
<feature type="region of interest" description="Disordered" evidence="1">
    <location>
        <begin position="303"/>
        <end position="399"/>
    </location>
</feature>